<dbReference type="AlphaFoldDB" id="A0A9N9JYG2"/>
<sequence>LMKNLLSKNHQNNQHISLLYQEINSIKVHIKQLTELPISELKCDNQIYAQRIDPCKLHDPSHGNRSDRRGKSKQI</sequence>
<organism evidence="2 3">
    <name type="scientific">Racocetra fulgida</name>
    <dbReference type="NCBI Taxonomy" id="60492"/>
    <lineage>
        <taxon>Eukaryota</taxon>
        <taxon>Fungi</taxon>
        <taxon>Fungi incertae sedis</taxon>
        <taxon>Mucoromycota</taxon>
        <taxon>Glomeromycotina</taxon>
        <taxon>Glomeromycetes</taxon>
        <taxon>Diversisporales</taxon>
        <taxon>Gigasporaceae</taxon>
        <taxon>Racocetra</taxon>
    </lineage>
</organism>
<feature type="compositionally biased region" description="Basic and acidic residues" evidence="1">
    <location>
        <begin position="54"/>
        <end position="69"/>
    </location>
</feature>
<evidence type="ECO:0000256" key="1">
    <source>
        <dbReference type="SAM" id="MobiDB-lite"/>
    </source>
</evidence>
<accession>A0A9N9JYG2</accession>
<dbReference type="EMBL" id="CAJVPZ010070882">
    <property type="protein sequence ID" value="CAG8800170.1"/>
    <property type="molecule type" value="Genomic_DNA"/>
</dbReference>
<reference evidence="2" key="1">
    <citation type="submission" date="2021-06" db="EMBL/GenBank/DDBJ databases">
        <authorList>
            <person name="Kallberg Y."/>
            <person name="Tangrot J."/>
            <person name="Rosling A."/>
        </authorList>
    </citation>
    <scope>NUCLEOTIDE SEQUENCE</scope>
    <source>
        <strain evidence="2">IN212</strain>
    </source>
</reference>
<feature type="region of interest" description="Disordered" evidence="1">
    <location>
        <begin position="54"/>
        <end position="75"/>
    </location>
</feature>
<evidence type="ECO:0000313" key="3">
    <source>
        <dbReference type="Proteomes" id="UP000789396"/>
    </source>
</evidence>
<protein>
    <submittedName>
        <fullName evidence="2">10591_t:CDS:1</fullName>
    </submittedName>
</protein>
<gene>
    <name evidence="2" type="ORF">RFULGI_LOCUS17643</name>
</gene>
<name>A0A9N9JYG2_9GLOM</name>
<evidence type="ECO:0000313" key="2">
    <source>
        <dbReference type="EMBL" id="CAG8800170.1"/>
    </source>
</evidence>
<comment type="caution">
    <text evidence="2">The sequence shown here is derived from an EMBL/GenBank/DDBJ whole genome shotgun (WGS) entry which is preliminary data.</text>
</comment>
<dbReference type="Proteomes" id="UP000789396">
    <property type="component" value="Unassembled WGS sequence"/>
</dbReference>
<feature type="non-terminal residue" evidence="2">
    <location>
        <position position="75"/>
    </location>
</feature>
<proteinExistence type="predicted"/>
<keyword evidence="3" id="KW-1185">Reference proteome</keyword>
<feature type="non-terminal residue" evidence="2">
    <location>
        <position position="1"/>
    </location>
</feature>